<evidence type="ECO:0000313" key="2">
    <source>
        <dbReference type="EMBL" id="KGN38948.1"/>
    </source>
</evidence>
<accession>A0A0A0JP72</accession>
<keyword evidence="1" id="KW-0472">Membrane</keyword>
<dbReference type="eggNOG" id="ENOG5030PEU">
    <property type="taxonomic scope" value="Bacteria"/>
</dbReference>
<evidence type="ECO:0000256" key="1">
    <source>
        <dbReference type="SAM" id="Phobius"/>
    </source>
</evidence>
<keyword evidence="1" id="KW-0812">Transmembrane</keyword>
<proteinExistence type="predicted"/>
<evidence type="ECO:0008006" key="4">
    <source>
        <dbReference type="Google" id="ProtNLM"/>
    </source>
</evidence>
<dbReference type="STRING" id="1385519.N801_19715"/>
<dbReference type="RefSeq" id="WP_035940537.1">
    <property type="nucleotide sequence ID" value="NZ_AVPL01000083.1"/>
</dbReference>
<sequence length="195" mass="20684">MRRRTLDALLTTGGLIVAVVLLVAGGLLTWASNFVADNVSTQLSTQQIFFPETGSEQLNDPAVQPHLEKYAGQQLLTGDQARAYADHYIKVHLDEATGGKSYSELSNISRANPTDEKAAGLVQLAFRGETLRGLLLNAYAFGTMGKIAGYAAWAAFGGSLGMLALTLLGFRHLRRVPVEEEVGAPARGAAVPATA</sequence>
<comment type="caution">
    <text evidence="2">The sequence shown here is derived from an EMBL/GenBank/DDBJ whole genome shotgun (WGS) entry which is preliminary data.</text>
</comment>
<organism evidence="2 3">
    <name type="scientific">Knoellia aerolata DSM 18566</name>
    <dbReference type="NCBI Taxonomy" id="1385519"/>
    <lineage>
        <taxon>Bacteria</taxon>
        <taxon>Bacillati</taxon>
        <taxon>Actinomycetota</taxon>
        <taxon>Actinomycetes</taxon>
        <taxon>Micrococcales</taxon>
        <taxon>Intrasporangiaceae</taxon>
        <taxon>Knoellia</taxon>
    </lineage>
</organism>
<evidence type="ECO:0000313" key="3">
    <source>
        <dbReference type="Proteomes" id="UP000030013"/>
    </source>
</evidence>
<reference evidence="2 3" key="1">
    <citation type="submission" date="2013-08" db="EMBL/GenBank/DDBJ databases">
        <title>The genome sequence of Knoellia aerolata.</title>
        <authorList>
            <person name="Zhu W."/>
            <person name="Wang G."/>
        </authorList>
    </citation>
    <scope>NUCLEOTIDE SEQUENCE [LARGE SCALE GENOMIC DNA]</scope>
    <source>
        <strain evidence="2 3">DSM 18566</strain>
    </source>
</reference>
<dbReference type="EMBL" id="AVPL01000083">
    <property type="protein sequence ID" value="KGN38948.1"/>
    <property type="molecule type" value="Genomic_DNA"/>
</dbReference>
<keyword evidence="3" id="KW-1185">Reference proteome</keyword>
<dbReference type="Proteomes" id="UP000030013">
    <property type="component" value="Unassembled WGS sequence"/>
</dbReference>
<dbReference type="AlphaFoldDB" id="A0A0A0JP72"/>
<gene>
    <name evidence="2" type="ORF">N801_19715</name>
</gene>
<keyword evidence="1" id="KW-1133">Transmembrane helix</keyword>
<name>A0A0A0JP72_9MICO</name>
<feature type="transmembrane region" description="Helical" evidence="1">
    <location>
        <begin position="150"/>
        <end position="170"/>
    </location>
</feature>
<protein>
    <recommendedName>
        <fullName evidence="4">Aromatic ring-opening dioxygenase LigA</fullName>
    </recommendedName>
</protein>
<dbReference type="OrthoDB" id="3378428at2"/>